<proteinExistence type="inferred from homology"/>
<dbReference type="Gene3D" id="3.40.50.620">
    <property type="entry name" value="HUPs"/>
    <property type="match status" value="1"/>
</dbReference>
<evidence type="ECO:0000256" key="2">
    <source>
        <dbReference type="ARBA" id="ARBA00022827"/>
    </source>
</evidence>
<dbReference type="SUPFAM" id="SSF52425">
    <property type="entry name" value="Cryptochrome/photolyase, N-terminal domain"/>
    <property type="match status" value="1"/>
</dbReference>
<dbReference type="AlphaFoldDB" id="A0A916TC77"/>
<comment type="similarity">
    <text evidence="5">Belongs to the DNA photolyase family.</text>
</comment>
<dbReference type="InterPro" id="IPR006050">
    <property type="entry name" value="DNA_photolyase_N"/>
</dbReference>
<dbReference type="GO" id="GO:0003677">
    <property type="term" value="F:DNA binding"/>
    <property type="evidence" value="ECO:0007669"/>
    <property type="project" value="TreeGrafter"/>
</dbReference>
<feature type="compositionally biased region" description="Basic and acidic residues" evidence="6">
    <location>
        <begin position="419"/>
        <end position="434"/>
    </location>
</feature>
<comment type="cofactor">
    <cofactor evidence="4">
        <name>FAD</name>
        <dbReference type="ChEBI" id="CHEBI:57692"/>
    </cofactor>
    <text evidence="4">Binds 1 FAD per subunit.</text>
</comment>
<dbReference type="GO" id="GO:0006139">
    <property type="term" value="P:nucleobase-containing compound metabolic process"/>
    <property type="evidence" value="ECO:0007669"/>
    <property type="project" value="UniProtKB-ARBA"/>
</dbReference>
<evidence type="ECO:0000256" key="1">
    <source>
        <dbReference type="ARBA" id="ARBA00022630"/>
    </source>
</evidence>
<dbReference type="Gene3D" id="1.25.40.80">
    <property type="match status" value="1"/>
</dbReference>
<dbReference type="PROSITE" id="PS51645">
    <property type="entry name" value="PHR_CRY_ALPHA_BETA"/>
    <property type="match status" value="1"/>
</dbReference>
<dbReference type="Pfam" id="PF00875">
    <property type="entry name" value="DNA_photolyase"/>
    <property type="match status" value="1"/>
</dbReference>
<dbReference type="GO" id="GO:0071949">
    <property type="term" value="F:FAD binding"/>
    <property type="evidence" value="ECO:0007669"/>
    <property type="project" value="TreeGrafter"/>
</dbReference>
<feature type="domain" description="Photolyase/cryptochrome alpha/beta" evidence="7">
    <location>
        <begin position="3"/>
        <end position="128"/>
    </location>
</feature>
<dbReference type="Proteomes" id="UP000621454">
    <property type="component" value="Unassembled WGS sequence"/>
</dbReference>
<evidence type="ECO:0000313" key="9">
    <source>
        <dbReference type="Proteomes" id="UP000621454"/>
    </source>
</evidence>
<dbReference type="EMBL" id="BMGC01000020">
    <property type="protein sequence ID" value="GGB38012.1"/>
    <property type="molecule type" value="Genomic_DNA"/>
</dbReference>
<protein>
    <submittedName>
        <fullName evidence="8">Deoxyribodipyrimidine photo-lyase</fullName>
    </submittedName>
</protein>
<reference evidence="8" key="2">
    <citation type="submission" date="2020-09" db="EMBL/GenBank/DDBJ databases">
        <authorList>
            <person name="Sun Q."/>
            <person name="Zhou Y."/>
        </authorList>
    </citation>
    <scope>NUCLEOTIDE SEQUENCE</scope>
    <source>
        <strain evidence="8">CGMCC 1.12827</strain>
    </source>
</reference>
<feature type="binding site" evidence="4">
    <location>
        <position position="212"/>
    </location>
    <ligand>
        <name>FAD</name>
        <dbReference type="ChEBI" id="CHEBI:57692"/>
    </ligand>
</feature>
<dbReference type="GO" id="GO:0003904">
    <property type="term" value="F:deoxyribodipyrimidine photo-lyase activity"/>
    <property type="evidence" value="ECO:0007669"/>
    <property type="project" value="TreeGrafter"/>
</dbReference>
<dbReference type="PROSITE" id="PS00691">
    <property type="entry name" value="DNA_PHOTOLYASES_1_2"/>
    <property type="match status" value="1"/>
</dbReference>
<keyword evidence="9" id="KW-1185">Reference proteome</keyword>
<evidence type="ECO:0000256" key="5">
    <source>
        <dbReference type="RuleBase" id="RU004182"/>
    </source>
</evidence>
<feature type="region of interest" description="Disordered" evidence="6">
    <location>
        <begin position="415"/>
        <end position="434"/>
    </location>
</feature>
<feature type="binding site" evidence="4">
    <location>
        <position position="256"/>
    </location>
    <ligand>
        <name>FAD</name>
        <dbReference type="ChEBI" id="CHEBI:57692"/>
    </ligand>
</feature>
<sequence length="450" mass="50609">MATTSILWFRRDLRLSDHPALAAASDAADEVVGLFVLDTALTGHAGTRRLAFLFESLRDLREQLDGRLLVIRGRPHSSVPRVADAVGAQSVHVSQDFSPYGRRRDERVADALGDIPLVGTGSPYGVSPGQITKSDGSPYKVFTPYFRAWRERGWHSPAHTSAEMTDWVDPGAVPNVHPIEIPAAPEEPVIEPGERAGLRRWREFLDDAVSEYDTQRDRPDLDATSRMSVHLKFGTVHPRTMLADLAARRSDGAASYMRELAFRDFYADVLYNWPHSAWHNWNTGFDGISTDTDDAAWRRFDRWTSGTTGFPIVDAGMRQLTGEGFVHNRVRMIVASFLVKDLHLPWQWGARHFLDLLVDGDIASNQHGWQWTAGCGTDAAPYFRVFNPTSQGKKFDPSGEYVRRWVPELRPIAGAAVHDPGDERPADYPEPMVDHQVERREALDRYSRIS</sequence>
<feature type="binding site" evidence="4">
    <location>
        <begin position="224"/>
        <end position="228"/>
    </location>
    <ligand>
        <name>FAD</name>
        <dbReference type="ChEBI" id="CHEBI:57692"/>
    </ligand>
</feature>
<dbReference type="InterPro" id="IPR002081">
    <property type="entry name" value="Cryptochrome/DNA_photolyase_1"/>
</dbReference>
<dbReference type="GO" id="GO:0009416">
    <property type="term" value="P:response to light stimulus"/>
    <property type="evidence" value="ECO:0007669"/>
    <property type="project" value="TreeGrafter"/>
</dbReference>
<evidence type="ECO:0000256" key="4">
    <source>
        <dbReference type="PIRSR" id="PIRSR602081-1"/>
    </source>
</evidence>
<dbReference type="RefSeq" id="WP_188587125.1">
    <property type="nucleotide sequence ID" value="NZ_BMGC01000020.1"/>
</dbReference>
<evidence type="ECO:0000256" key="3">
    <source>
        <dbReference type="ARBA" id="ARBA00022991"/>
    </source>
</evidence>
<keyword evidence="1 4" id="KW-0285">Flavoprotein</keyword>
<name>A0A916TC77_9ACTN</name>
<dbReference type="InterPro" id="IPR018394">
    <property type="entry name" value="DNA_photolyase_1_CS_C"/>
</dbReference>
<evidence type="ECO:0000313" key="8">
    <source>
        <dbReference type="EMBL" id="GGB38012.1"/>
    </source>
</evidence>
<dbReference type="InterPro" id="IPR014729">
    <property type="entry name" value="Rossmann-like_a/b/a_fold"/>
</dbReference>
<reference evidence="8" key="1">
    <citation type="journal article" date="2014" name="Int. J. Syst. Evol. Microbiol.">
        <title>Complete genome sequence of Corynebacterium casei LMG S-19264T (=DSM 44701T), isolated from a smear-ripened cheese.</title>
        <authorList>
            <consortium name="US DOE Joint Genome Institute (JGI-PGF)"/>
            <person name="Walter F."/>
            <person name="Albersmeier A."/>
            <person name="Kalinowski J."/>
            <person name="Ruckert C."/>
        </authorList>
    </citation>
    <scope>NUCLEOTIDE SEQUENCE</scope>
    <source>
        <strain evidence="8">CGMCC 1.12827</strain>
    </source>
</reference>
<dbReference type="PANTHER" id="PTHR11455">
    <property type="entry name" value="CRYPTOCHROME"/>
    <property type="match status" value="1"/>
</dbReference>
<dbReference type="GO" id="GO:0006950">
    <property type="term" value="P:response to stress"/>
    <property type="evidence" value="ECO:0007669"/>
    <property type="project" value="UniProtKB-ARBA"/>
</dbReference>
<dbReference type="Pfam" id="PF03441">
    <property type="entry name" value="FAD_binding_7"/>
    <property type="match status" value="1"/>
</dbReference>
<dbReference type="SUPFAM" id="SSF48173">
    <property type="entry name" value="Cryptochrome/photolyase FAD-binding domain"/>
    <property type="match status" value="1"/>
</dbReference>
<feature type="binding site" evidence="4">
    <location>
        <begin position="359"/>
        <end position="361"/>
    </location>
    <ligand>
        <name>FAD</name>
        <dbReference type="ChEBI" id="CHEBI:57692"/>
    </ligand>
</feature>
<dbReference type="InterPro" id="IPR005101">
    <property type="entry name" value="Cryptochr/Photolyase_FAD-bd"/>
</dbReference>
<dbReference type="PRINTS" id="PR00147">
    <property type="entry name" value="DNAPHOTLYASE"/>
</dbReference>
<comment type="caution">
    <text evidence="8">The sequence shown here is derived from an EMBL/GenBank/DDBJ whole genome shotgun (WGS) entry which is preliminary data.</text>
</comment>
<evidence type="ECO:0000256" key="6">
    <source>
        <dbReference type="SAM" id="MobiDB-lite"/>
    </source>
</evidence>
<dbReference type="PANTHER" id="PTHR11455:SF9">
    <property type="entry name" value="CRYPTOCHROME CIRCADIAN CLOCK 5 ISOFORM X1"/>
    <property type="match status" value="1"/>
</dbReference>
<organism evidence="8 9">
    <name type="scientific">Gordonia jinhuaensis</name>
    <dbReference type="NCBI Taxonomy" id="1517702"/>
    <lineage>
        <taxon>Bacteria</taxon>
        <taxon>Bacillati</taxon>
        <taxon>Actinomycetota</taxon>
        <taxon>Actinomycetes</taxon>
        <taxon>Mycobacteriales</taxon>
        <taxon>Gordoniaceae</taxon>
        <taxon>Gordonia</taxon>
    </lineage>
</organism>
<keyword evidence="3 5" id="KW-0157">Chromophore</keyword>
<accession>A0A916TC77</accession>
<dbReference type="InterPro" id="IPR036155">
    <property type="entry name" value="Crypto/Photolyase_N_sf"/>
</dbReference>
<dbReference type="Gene3D" id="1.10.579.10">
    <property type="entry name" value="DNA Cyclobutane Dipyrimidine Photolyase, subunit A, domain 3"/>
    <property type="match status" value="1"/>
</dbReference>
<dbReference type="PROSITE" id="PS00394">
    <property type="entry name" value="DNA_PHOTOLYASES_1_1"/>
    <property type="match status" value="1"/>
</dbReference>
<gene>
    <name evidence="8" type="ORF">GCM10011489_27250</name>
</gene>
<keyword evidence="2 4" id="KW-0274">FAD</keyword>
<evidence type="ECO:0000259" key="7">
    <source>
        <dbReference type="PROSITE" id="PS51645"/>
    </source>
</evidence>
<dbReference type="InterPro" id="IPR036134">
    <property type="entry name" value="Crypto/Photolyase_FAD-like_sf"/>
</dbReference>
<feature type="binding site" evidence="4">
    <location>
        <begin position="259"/>
        <end position="266"/>
    </location>
    <ligand>
        <name>FAD</name>
        <dbReference type="ChEBI" id="CHEBI:57692"/>
    </ligand>
</feature>